<sequence length="109" mass="12094">MSGTVFGFSIWIIVGFGIMLLGIIDIFSKKPAGFWANSKPFEVKDVKGYNRATGLLFVAYGLVFNLLGIPLLMGQNNPFIILSMMGVMFETIVVMAVYNIVITKKYKSE</sequence>
<accession>A0A1H5RRL0</accession>
<dbReference type="EMBL" id="FNUL01000001">
    <property type="protein sequence ID" value="SEF40992.1"/>
    <property type="molecule type" value="Genomic_DNA"/>
</dbReference>
<evidence type="ECO:0000256" key="1">
    <source>
        <dbReference type="SAM" id="Phobius"/>
    </source>
</evidence>
<feature type="transmembrane region" description="Helical" evidence="1">
    <location>
        <begin position="79"/>
        <end position="101"/>
    </location>
</feature>
<dbReference type="AlphaFoldDB" id="A0A1H5RRL0"/>
<evidence type="ECO:0000313" key="2">
    <source>
        <dbReference type="EMBL" id="SEF40992.1"/>
    </source>
</evidence>
<dbReference type="Proteomes" id="UP000236726">
    <property type="component" value="Unassembled WGS sequence"/>
</dbReference>
<evidence type="ECO:0008006" key="4">
    <source>
        <dbReference type="Google" id="ProtNLM"/>
    </source>
</evidence>
<gene>
    <name evidence="2" type="ORF">SAMN05216537_101250</name>
</gene>
<evidence type="ECO:0000313" key="3">
    <source>
        <dbReference type="Proteomes" id="UP000236726"/>
    </source>
</evidence>
<reference evidence="2 3" key="1">
    <citation type="submission" date="2016-10" db="EMBL/GenBank/DDBJ databases">
        <authorList>
            <person name="de Groot N.N."/>
        </authorList>
    </citation>
    <scope>NUCLEOTIDE SEQUENCE [LARGE SCALE GENOMIC DNA]</scope>
    <source>
        <strain evidence="2 3">D15d</strain>
    </source>
</reference>
<protein>
    <recommendedName>
        <fullName evidence="4">SdpI/YhfL protein family protein</fullName>
    </recommendedName>
</protein>
<dbReference type="STRING" id="1410661.GCA_000702205_00206"/>
<name>A0A1H5RRL0_9FIRM</name>
<organism evidence="2 3">
    <name type="scientific">Lachnospira multipara</name>
    <dbReference type="NCBI Taxonomy" id="28051"/>
    <lineage>
        <taxon>Bacteria</taxon>
        <taxon>Bacillati</taxon>
        <taxon>Bacillota</taxon>
        <taxon>Clostridia</taxon>
        <taxon>Lachnospirales</taxon>
        <taxon>Lachnospiraceae</taxon>
        <taxon>Lachnospira</taxon>
    </lineage>
</organism>
<keyword evidence="3" id="KW-1185">Reference proteome</keyword>
<dbReference type="RefSeq" id="WP_103952069.1">
    <property type="nucleotide sequence ID" value="NZ_FNUL01000001.1"/>
</dbReference>
<keyword evidence="1" id="KW-0812">Transmembrane</keyword>
<feature type="transmembrane region" description="Helical" evidence="1">
    <location>
        <begin position="48"/>
        <end position="73"/>
    </location>
</feature>
<keyword evidence="1" id="KW-0472">Membrane</keyword>
<proteinExistence type="predicted"/>
<feature type="transmembrane region" description="Helical" evidence="1">
    <location>
        <begin position="6"/>
        <end position="27"/>
    </location>
</feature>
<keyword evidence="1" id="KW-1133">Transmembrane helix</keyword>